<dbReference type="EMBL" id="JANCYW010000015">
    <property type="protein sequence ID" value="KAK4537940.1"/>
    <property type="molecule type" value="Genomic_DNA"/>
</dbReference>
<dbReference type="Proteomes" id="UP001301350">
    <property type="component" value="Unassembled WGS sequence"/>
</dbReference>
<organism evidence="4 5">
    <name type="scientific">Cyanidium caldarium</name>
    <name type="common">Red alga</name>
    <dbReference type="NCBI Taxonomy" id="2771"/>
    <lineage>
        <taxon>Eukaryota</taxon>
        <taxon>Rhodophyta</taxon>
        <taxon>Bangiophyceae</taxon>
        <taxon>Cyanidiales</taxon>
        <taxon>Cyanidiaceae</taxon>
        <taxon>Cyanidium</taxon>
    </lineage>
</organism>
<comment type="similarity">
    <text evidence="1">Belongs to the eukaryotic ribosomal protein eL33 family.</text>
</comment>
<dbReference type="InterPro" id="IPR001780">
    <property type="entry name" value="Ribosomal_eL33"/>
</dbReference>
<dbReference type="GO" id="GO:1990904">
    <property type="term" value="C:ribonucleoprotein complex"/>
    <property type="evidence" value="ECO:0007669"/>
    <property type="project" value="UniProtKB-KW"/>
</dbReference>
<evidence type="ECO:0000256" key="1">
    <source>
        <dbReference type="ARBA" id="ARBA00009269"/>
    </source>
</evidence>
<proteinExistence type="inferred from homology"/>
<protein>
    <recommendedName>
        <fullName evidence="6">60S ribosomal protein L35a</fullName>
    </recommendedName>
</protein>
<keyword evidence="3" id="KW-0687">Ribonucleoprotein</keyword>
<dbReference type="PANTHER" id="PTHR10902">
    <property type="entry name" value="60S RIBOSOMAL PROTEIN L35A"/>
    <property type="match status" value="1"/>
</dbReference>
<dbReference type="HAMAP" id="MF_00573">
    <property type="entry name" value="Ribosomal_eL33"/>
    <property type="match status" value="1"/>
</dbReference>
<sequence>MAKEPVRLYCKGLVLGYRRSQRRQHPQQARVQIEGVKTRQDTVFYAGKRVAYVYKAKTEKHTRKGTLTRHRCIWGKIIGAHGNTGVVRVKFARNIPPSAFGKRVRVMLYPSNI</sequence>
<dbReference type="GO" id="GO:0006412">
    <property type="term" value="P:translation"/>
    <property type="evidence" value="ECO:0007669"/>
    <property type="project" value="InterPro"/>
</dbReference>
<accession>A0AAV9J0P8</accession>
<dbReference type="SUPFAM" id="SSF50447">
    <property type="entry name" value="Translation proteins"/>
    <property type="match status" value="1"/>
</dbReference>
<dbReference type="Pfam" id="PF01247">
    <property type="entry name" value="Ribosomal_L35Ae"/>
    <property type="match status" value="1"/>
</dbReference>
<gene>
    <name evidence="4" type="ORF">CDCA_CDCA15G3965</name>
</gene>
<dbReference type="Gene3D" id="2.40.10.190">
    <property type="entry name" value="translation elongation factor selb, chain A, domain 4"/>
    <property type="match status" value="1"/>
</dbReference>
<dbReference type="InterPro" id="IPR038661">
    <property type="entry name" value="Ribosomal_eL33_sf"/>
</dbReference>
<dbReference type="AlphaFoldDB" id="A0AAV9J0P8"/>
<evidence type="ECO:0008006" key="6">
    <source>
        <dbReference type="Google" id="ProtNLM"/>
    </source>
</evidence>
<dbReference type="InterPro" id="IPR009000">
    <property type="entry name" value="Transl_B-barrel_sf"/>
</dbReference>
<reference evidence="4 5" key="1">
    <citation type="submission" date="2022-07" db="EMBL/GenBank/DDBJ databases">
        <title>Genome-wide signatures of adaptation to extreme environments.</title>
        <authorList>
            <person name="Cho C.H."/>
            <person name="Yoon H.S."/>
        </authorList>
    </citation>
    <scope>NUCLEOTIDE SEQUENCE [LARGE SCALE GENOMIC DNA]</scope>
    <source>
        <strain evidence="4 5">DBV 063 E5</strain>
    </source>
</reference>
<keyword evidence="2" id="KW-0689">Ribosomal protein</keyword>
<evidence type="ECO:0000256" key="3">
    <source>
        <dbReference type="ARBA" id="ARBA00023274"/>
    </source>
</evidence>
<name>A0AAV9J0P8_CYACA</name>
<dbReference type="GO" id="GO:0005840">
    <property type="term" value="C:ribosome"/>
    <property type="evidence" value="ECO:0007669"/>
    <property type="project" value="UniProtKB-KW"/>
</dbReference>
<evidence type="ECO:0000256" key="2">
    <source>
        <dbReference type="ARBA" id="ARBA00022980"/>
    </source>
</evidence>
<keyword evidence="5" id="KW-1185">Reference proteome</keyword>
<dbReference type="GO" id="GO:0003735">
    <property type="term" value="F:structural constituent of ribosome"/>
    <property type="evidence" value="ECO:0007669"/>
    <property type="project" value="InterPro"/>
</dbReference>
<evidence type="ECO:0000313" key="4">
    <source>
        <dbReference type="EMBL" id="KAK4537940.1"/>
    </source>
</evidence>
<dbReference type="FunFam" id="2.40.10.190:FF:000001">
    <property type="entry name" value="60S ribosomal protein L35a"/>
    <property type="match status" value="1"/>
</dbReference>
<evidence type="ECO:0000313" key="5">
    <source>
        <dbReference type="Proteomes" id="UP001301350"/>
    </source>
</evidence>
<comment type="caution">
    <text evidence="4">The sequence shown here is derived from an EMBL/GenBank/DDBJ whole genome shotgun (WGS) entry which is preliminary data.</text>
</comment>